<dbReference type="EMBL" id="VYXP01000008">
    <property type="protein sequence ID" value="KAA9130308.1"/>
    <property type="molecule type" value="Genomic_DNA"/>
</dbReference>
<protein>
    <submittedName>
        <fullName evidence="3">Glycosyltransferase family 9 protein</fullName>
    </submittedName>
</protein>
<dbReference type="GO" id="GO:0008713">
    <property type="term" value="F:ADP-heptose-lipopolysaccharide heptosyltransferase activity"/>
    <property type="evidence" value="ECO:0007669"/>
    <property type="project" value="TreeGrafter"/>
</dbReference>
<dbReference type="GO" id="GO:0005829">
    <property type="term" value="C:cytosol"/>
    <property type="evidence" value="ECO:0007669"/>
    <property type="project" value="TreeGrafter"/>
</dbReference>
<dbReference type="SUPFAM" id="SSF53756">
    <property type="entry name" value="UDP-Glycosyltransferase/glycogen phosphorylase"/>
    <property type="match status" value="1"/>
</dbReference>
<dbReference type="RefSeq" id="WP_150864973.1">
    <property type="nucleotide sequence ID" value="NZ_VYXP01000008.1"/>
</dbReference>
<dbReference type="AlphaFoldDB" id="A0A5N0T6C0"/>
<reference evidence="3 4" key="1">
    <citation type="submission" date="2019-09" db="EMBL/GenBank/DDBJ databases">
        <title>Wenzhouxiangella sp. Genome sequencing and assembly.</title>
        <authorList>
            <person name="Zhang R."/>
        </authorList>
    </citation>
    <scope>NUCLEOTIDE SEQUENCE [LARGE SCALE GENOMIC DNA]</scope>
    <source>
        <strain evidence="3 4">W260</strain>
    </source>
</reference>
<dbReference type="Proteomes" id="UP000325372">
    <property type="component" value="Unassembled WGS sequence"/>
</dbReference>
<evidence type="ECO:0000313" key="4">
    <source>
        <dbReference type="Proteomes" id="UP000325372"/>
    </source>
</evidence>
<evidence type="ECO:0000313" key="3">
    <source>
        <dbReference type="EMBL" id="KAA9130308.1"/>
    </source>
</evidence>
<dbReference type="PANTHER" id="PTHR30160:SF21">
    <property type="entry name" value="LIPOPOLYSACCHARIDE CORE HEPTOSYLTRANSFERASE OPSX"/>
    <property type="match status" value="1"/>
</dbReference>
<keyword evidence="4" id="KW-1185">Reference proteome</keyword>
<gene>
    <name evidence="3" type="ORF">F3N42_13295</name>
</gene>
<comment type="caution">
    <text evidence="3">The sequence shown here is derived from an EMBL/GenBank/DDBJ whole genome shotgun (WGS) entry which is preliminary data.</text>
</comment>
<accession>A0A5N0T6C0</accession>
<dbReference type="PANTHER" id="PTHR30160">
    <property type="entry name" value="TETRAACYLDISACCHARIDE 4'-KINASE-RELATED"/>
    <property type="match status" value="1"/>
</dbReference>
<dbReference type="GO" id="GO:0009244">
    <property type="term" value="P:lipopolysaccharide core region biosynthetic process"/>
    <property type="evidence" value="ECO:0007669"/>
    <property type="project" value="TreeGrafter"/>
</dbReference>
<name>A0A5N0T6C0_9GAMM</name>
<dbReference type="InterPro" id="IPR051199">
    <property type="entry name" value="LPS_LOS_Heptosyltrfase"/>
</dbReference>
<evidence type="ECO:0000256" key="2">
    <source>
        <dbReference type="ARBA" id="ARBA00022679"/>
    </source>
</evidence>
<organism evidence="3 4">
    <name type="scientific">Marinihelvus fidelis</name>
    <dbReference type="NCBI Taxonomy" id="2613842"/>
    <lineage>
        <taxon>Bacteria</taxon>
        <taxon>Pseudomonadati</taxon>
        <taxon>Pseudomonadota</taxon>
        <taxon>Gammaproteobacteria</taxon>
        <taxon>Chromatiales</taxon>
        <taxon>Wenzhouxiangellaceae</taxon>
        <taxon>Marinihelvus</taxon>
    </lineage>
</organism>
<dbReference type="InterPro" id="IPR002201">
    <property type="entry name" value="Glyco_trans_9"/>
</dbReference>
<keyword evidence="1" id="KW-0328">Glycosyltransferase</keyword>
<evidence type="ECO:0000256" key="1">
    <source>
        <dbReference type="ARBA" id="ARBA00022676"/>
    </source>
</evidence>
<sequence length="355" mass="39607">MVDKPAPIVRLDAPPDNICILRLSALGDVTHTVPVVRALRDHWPSTKITWIIGKLEHKLLQNLDDVEFIVFDKRGGWGAVRQLRERLHGRRFDVLLHMQVAMRANLLSRLVKAPVRLGWDKPRARDRHSWFINHTVAAVPFQHQVQGFLEFPRALGIDVATPRWDLPVSDTDRAWAEKQLPGDQHTLVISPCSSHTLRNWSVPRYATVADYAARSLGMRVVLSGGPSDLEREMAAAIHDEMRSEVIDLVGKDTLTQSMGLLERASVVMTPDSGPAHIASALGTPVIGLYAATWSRRSGPYNSLDLTVDRFTEAAQQFRDSTPEGLRWGTRIEEPGVMDLVDVDAVVEKLDEAVGL</sequence>
<proteinExistence type="predicted"/>
<dbReference type="CDD" id="cd03789">
    <property type="entry name" value="GT9_LPS_heptosyltransferase"/>
    <property type="match status" value="1"/>
</dbReference>
<dbReference type="Gene3D" id="3.40.50.2000">
    <property type="entry name" value="Glycogen Phosphorylase B"/>
    <property type="match status" value="2"/>
</dbReference>
<keyword evidence="2 3" id="KW-0808">Transferase</keyword>
<dbReference type="Pfam" id="PF01075">
    <property type="entry name" value="Glyco_transf_9"/>
    <property type="match status" value="1"/>
</dbReference>